<dbReference type="NCBIfam" id="TIGR00738">
    <property type="entry name" value="rrf2_super"/>
    <property type="match status" value="1"/>
</dbReference>
<dbReference type="RefSeq" id="WP_386375593.1">
    <property type="nucleotide sequence ID" value="NZ_JBHUMP010000018.1"/>
</dbReference>
<dbReference type="Gene3D" id="1.10.10.10">
    <property type="entry name" value="Winged helix-like DNA-binding domain superfamily/Winged helix DNA-binding domain"/>
    <property type="match status" value="1"/>
</dbReference>
<reference evidence="3" key="1">
    <citation type="journal article" date="2019" name="Int. J. Syst. Evol. Microbiol.">
        <title>The Global Catalogue of Microorganisms (GCM) 10K type strain sequencing project: providing services to taxonomists for standard genome sequencing and annotation.</title>
        <authorList>
            <consortium name="The Broad Institute Genomics Platform"/>
            <consortium name="The Broad Institute Genome Sequencing Center for Infectious Disease"/>
            <person name="Wu L."/>
            <person name="Ma J."/>
        </authorList>
    </citation>
    <scope>NUCLEOTIDE SEQUENCE [LARGE SCALE GENOMIC DNA]</scope>
    <source>
        <strain evidence="3">TISTR 2562</strain>
    </source>
</reference>
<organism evidence="2 3">
    <name type="scientific">Sulfitobacter aestuarii</name>
    <dbReference type="NCBI Taxonomy" id="2161676"/>
    <lineage>
        <taxon>Bacteria</taxon>
        <taxon>Pseudomonadati</taxon>
        <taxon>Pseudomonadota</taxon>
        <taxon>Alphaproteobacteria</taxon>
        <taxon>Rhodobacterales</taxon>
        <taxon>Roseobacteraceae</taxon>
        <taxon>Sulfitobacter</taxon>
    </lineage>
</organism>
<gene>
    <name evidence="2" type="ORF">ACFSUD_16435</name>
</gene>
<keyword evidence="1" id="KW-0238">DNA-binding</keyword>
<dbReference type="EMBL" id="JBHUMP010000018">
    <property type="protein sequence ID" value="MFD2741168.1"/>
    <property type="molecule type" value="Genomic_DNA"/>
</dbReference>
<dbReference type="PANTHER" id="PTHR33221">
    <property type="entry name" value="WINGED HELIX-TURN-HELIX TRANSCRIPTIONAL REGULATOR, RRF2 FAMILY"/>
    <property type="match status" value="1"/>
</dbReference>
<dbReference type="InterPro" id="IPR036390">
    <property type="entry name" value="WH_DNA-bd_sf"/>
</dbReference>
<evidence type="ECO:0000256" key="1">
    <source>
        <dbReference type="ARBA" id="ARBA00023125"/>
    </source>
</evidence>
<accession>A0ABW5U5K1</accession>
<protein>
    <submittedName>
        <fullName evidence="2">RrF2 family transcriptional regulator</fullName>
    </submittedName>
</protein>
<evidence type="ECO:0000313" key="3">
    <source>
        <dbReference type="Proteomes" id="UP001597474"/>
    </source>
</evidence>
<dbReference type="InterPro" id="IPR036388">
    <property type="entry name" value="WH-like_DNA-bd_sf"/>
</dbReference>
<dbReference type="Pfam" id="PF02082">
    <property type="entry name" value="Rrf2"/>
    <property type="match status" value="1"/>
</dbReference>
<dbReference type="InterPro" id="IPR000944">
    <property type="entry name" value="Tscrpt_reg_Rrf2"/>
</dbReference>
<dbReference type="PANTHER" id="PTHR33221:SF4">
    <property type="entry name" value="HTH-TYPE TRANSCRIPTIONAL REPRESSOR NSRR"/>
    <property type="match status" value="1"/>
</dbReference>
<name>A0ABW5U5K1_9RHOB</name>
<sequence length="151" mass="16271">MQLDKFSDYALRILITLAVRAPDRVATSEIAALFRISENHLSKIATQLAREGFVRSERGRNGGLTLRQPAETISIGAVLRALKREAPVAECFGGNKTCLILPVCGLRGPLAEAQEAFFATLDSFSVADVMGQQNDLTALLGNEASEIDVIP</sequence>
<comment type="caution">
    <text evidence="2">The sequence shown here is derived from an EMBL/GenBank/DDBJ whole genome shotgun (WGS) entry which is preliminary data.</text>
</comment>
<dbReference type="SUPFAM" id="SSF46785">
    <property type="entry name" value="Winged helix' DNA-binding domain"/>
    <property type="match status" value="1"/>
</dbReference>
<proteinExistence type="predicted"/>
<dbReference type="PROSITE" id="PS51197">
    <property type="entry name" value="HTH_RRF2_2"/>
    <property type="match status" value="1"/>
</dbReference>
<dbReference type="Proteomes" id="UP001597474">
    <property type="component" value="Unassembled WGS sequence"/>
</dbReference>
<keyword evidence="3" id="KW-1185">Reference proteome</keyword>
<evidence type="ECO:0000313" key="2">
    <source>
        <dbReference type="EMBL" id="MFD2741168.1"/>
    </source>
</evidence>